<feature type="region of interest" description="Disordered" evidence="1">
    <location>
        <begin position="1"/>
        <end position="87"/>
    </location>
</feature>
<reference evidence="2 3" key="1">
    <citation type="submission" date="2018-06" db="EMBL/GenBank/DDBJ databases">
        <title>Complete genome sequence of Paracoccus mutanolyticus strain RSP-02 isolated from cellulosic waste.</title>
        <authorList>
            <person name="Amrutha R.N."/>
            <person name="Shrivastav A."/>
            <person name="Buddana S.K."/>
            <person name="Deshpande U."/>
            <person name="Prakasham R.S."/>
        </authorList>
    </citation>
    <scope>NUCLEOTIDE SEQUENCE [LARGE SCALE GENOMIC DNA]</scope>
    <source>
        <strain evidence="2 3">RSP-02</strain>
    </source>
</reference>
<evidence type="ECO:0000313" key="2">
    <source>
        <dbReference type="EMBL" id="AWX92302.1"/>
    </source>
</evidence>
<feature type="region of interest" description="Disordered" evidence="1">
    <location>
        <begin position="177"/>
        <end position="222"/>
    </location>
</feature>
<sequence>MARIASHRRRGLRRSRRRGCSGAAVALHSTETRCARSQRPGRGRADAHRPVPRPGSTRGAHNPVTARKTKPSLCRPGPDPGGHRGKDGIEAQVYDPTYYTFYDLAGAPRINGRDDCRVQIEKADIAAAQRKYGDELAKLTNDEIMDQGKYPDVGGDFADDMRLELREDCDTVLEPGGRLEEPLITIPDHRQARRLSEPPPGDRGDRQAHITGFPLTGLSQDG</sequence>
<accession>A0ABM6WP60</accession>
<dbReference type="RefSeq" id="WP_112887254.1">
    <property type="nucleotide sequence ID" value="NZ_CP030239.1"/>
</dbReference>
<protein>
    <submittedName>
        <fullName evidence="2">Uncharacterized protein</fullName>
    </submittedName>
</protein>
<proteinExistence type="predicted"/>
<dbReference type="InterPro" id="IPR010412">
    <property type="entry name" value="DUF1007"/>
</dbReference>
<evidence type="ECO:0000313" key="3">
    <source>
        <dbReference type="Proteomes" id="UP000249922"/>
    </source>
</evidence>
<dbReference type="Proteomes" id="UP000249922">
    <property type="component" value="Chromosome"/>
</dbReference>
<dbReference type="Pfam" id="PF06226">
    <property type="entry name" value="DUF1007"/>
    <property type="match status" value="1"/>
</dbReference>
<keyword evidence="3" id="KW-1185">Reference proteome</keyword>
<gene>
    <name evidence="2" type="ORF">DPM13_00655</name>
</gene>
<organism evidence="2 3">
    <name type="scientific">Paracoccus mutanolyticus</name>
    <dbReference type="NCBI Taxonomy" id="1499308"/>
    <lineage>
        <taxon>Bacteria</taxon>
        <taxon>Pseudomonadati</taxon>
        <taxon>Pseudomonadota</taxon>
        <taxon>Alphaproteobacteria</taxon>
        <taxon>Rhodobacterales</taxon>
        <taxon>Paracoccaceae</taxon>
        <taxon>Paracoccus</taxon>
    </lineage>
</organism>
<dbReference type="EMBL" id="CP030239">
    <property type="protein sequence ID" value="AWX92302.1"/>
    <property type="molecule type" value="Genomic_DNA"/>
</dbReference>
<feature type="compositionally biased region" description="Basic residues" evidence="1">
    <location>
        <begin position="1"/>
        <end position="19"/>
    </location>
</feature>
<evidence type="ECO:0000256" key="1">
    <source>
        <dbReference type="SAM" id="MobiDB-lite"/>
    </source>
</evidence>
<feature type="compositionally biased region" description="Basic and acidic residues" evidence="1">
    <location>
        <begin position="177"/>
        <end position="208"/>
    </location>
</feature>
<name>A0ABM6WP60_9RHOB</name>